<organism evidence="1 2">
    <name type="scientific">Rhipicephalus microplus</name>
    <name type="common">Cattle tick</name>
    <name type="synonym">Boophilus microplus</name>
    <dbReference type="NCBI Taxonomy" id="6941"/>
    <lineage>
        <taxon>Eukaryota</taxon>
        <taxon>Metazoa</taxon>
        <taxon>Ecdysozoa</taxon>
        <taxon>Arthropoda</taxon>
        <taxon>Chelicerata</taxon>
        <taxon>Arachnida</taxon>
        <taxon>Acari</taxon>
        <taxon>Parasitiformes</taxon>
        <taxon>Ixodida</taxon>
        <taxon>Ixodoidea</taxon>
        <taxon>Ixodidae</taxon>
        <taxon>Rhipicephalinae</taxon>
        <taxon>Rhipicephalus</taxon>
        <taxon>Boophilus</taxon>
    </lineage>
</organism>
<accession>A0A9J6EXB3</accession>
<keyword evidence="2" id="KW-1185">Reference proteome</keyword>
<protein>
    <submittedName>
        <fullName evidence="1">Uncharacterized protein</fullName>
    </submittedName>
</protein>
<gene>
    <name evidence="1" type="ORF">HPB51_004672</name>
</gene>
<name>A0A9J6EXB3_RHIMP</name>
<reference evidence="1" key="2">
    <citation type="submission" date="2021-09" db="EMBL/GenBank/DDBJ databases">
        <authorList>
            <person name="Jia N."/>
            <person name="Wang J."/>
            <person name="Shi W."/>
            <person name="Du L."/>
            <person name="Sun Y."/>
            <person name="Zhan W."/>
            <person name="Jiang J."/>
            <person name="Wang Q."/>
            <person name="Zhang B."/>
            <person name="Ji P."/>
            <person name="Sakyi L.B."/>
            <person name="Cui X."/>
            <person name="Yuan T."/>
            <person name="Jiang B."/>
            <person name="Yang W."/>
            <person name="Lam T.T.-Y."/>
            <person name="Chang Q."/>
            <person name="Ding S."/>
            <person name="Wang X."/>
            <person name="Zhu J."/>
            <person name="Ruan X."/>
            <person name="Zhao L."/>
            <person name="Wei J."/>
            <person name="Que T."/>
            <person name="Du C."/>
            <person name="Cheng J."/>
            <person name="Dai P."/>
            <person name="Han X."/>
            <person name="Huang E."/>
            <person name="Gao Y."/>
            <person name="Liu J."/>
            <person name="Shao H."/>
            <person name="Ye R."/>
            <person name="Li L."/>
            <person name="Wei W."/>
            <person name="Wang X."/>
            <person name="Wang C."/>
            <person name="Huo Q."/>
            <person name="Li W."/>
            <person name="Guo W."/>
            <person name="Chen H."/>
            <person name="Chen S."/>
            <person name="Zhou L."/>
            <person name="Zhou L."/>
            <person name="Ni X."/>
            <person name="Tian J."/>
            <person name="Zhou Y."/>
            <person name="Sheng Y."/>
            <person name="Liu T."/>
            <person name="Pan Y."/>
            <person name="Xia L."/>
            <person name="Li J."/>
            <person name="Zhao F."/>
            <person name="Cao W."/>
        </authorList>
    </citation>
    <scope>NUCLEOTIDE SEQUENCE</scope>
    <source>
        <strain evidence="1">Rmic-2018</strain>
        <tissue evidence="1">Larvae</tissue>
    </source>
</reference>
<evidence type="ECO:0000313" key="2">
    <source>
        <dbReference type="Proteomes" id="UP000821866"/>
    </source>
</evidence>
<evidence type="ECO:0000313" key="1">
    <source>
        <dbReference type="EMBL" id="KAH8038994.1"/>
    </source>
</evidence>
<reference evidence="1" key="1">
    <citation type="journal article" date="2020" name="Cell">
        <title>Large-Scale Comparative Analyses of Tick Genomes Elucidate Their Genetic Diversity and Vector Capacities.</title>
        <authorList>
            <consortium name="Tick Genome and Microbiome Consortium (TIGMIC)"/>
            <person name="Jia N."/>
            <person name="Wang J."/>
            <person name="Shi W."/>
            <person name="Du L."/>
            <person name="Sun Y."/>
            <person name="Zhan W."/>
            <person name="Jiang J.F."/>
            <person name="Wang Q."/>
            <person name="Zhang B."/>
            <person name="Ji P."/>
            <person name="Bell-Sakyi L."/>
            <person name="Cui X.M."/>
            <person name="Yuan T.T."/>
            <person name="Jiang B.G."/>
            <person name="Yang W.F."/>
            <person name="Lam T.T."/>
            <person name="Chang Q.C."/>
            <person name="Ding S.J."/>
            <person name="Wang X.J."/>
            <person name="Zhu J.G."/>
            <person name="Ruan X.D."/>
            <person name="Zhao L."/>
            <person name="Wei J.T."/>
            <person name="Ye R.Z."/>
            <person name="Que T.C."/>
            <person name="Du C.H."/>
            <person name="Zhou Y.H."/>
            <person name="Cheng J.X."/>
            <person name="Dai P.F."/>
            <person name="Guo W.B."/>
            <person name="Han X.H."/>
            <person name="Huang E.J."/>
            <person name="Li L.F."/>
            <person name="Wei W."/>
            <person name="Gao Y.C."/>
            <person name="Liu J.Z."/>
            <person name="Shao H.Z."/>
            <person name="Wang X."/>
            <person name="Wang C.C."/>
            <person name="Yang T.C."/>
            <person name="Huo Q.B."/>
            <person name="Li W."/>
            <person name="Chen H.Y."/>
            <person name="Chen S.E."/>
            <person name="Zhou L.G."/>
            <person name="Ni X.B."/>
            <person name="Tian J.H."/>
            <person name="Sheng Y."/>
            <person name="Liu T."/>
            <person name="Pan Y.S."/>
            <person name="Xia L.Y."/>
            <person name="Li J."/>
            <person name="Zhao F."/>
            <person name="Cao W.C."/>
        </authorList>
    </citation>
    <scope>NUCLEOTIDE SEQUENCE</scope>
    <source>
        <strain evidence="1">Rmic-2018</strain>
    </source>
</reference>
<dbReference type="Proteomes" id="UP000821866">
    <property type="component" value="Chromosome 1"/>
</dbReference>
<dbReference type="EMBL" id="JABSTU010000001">
    <property type="protein sequence ID" value="KAH8038994.1"/>
    <property type="molecule type" value="Genomic_DNA"/>
</dbReference>
<dbReference type="VEuPathDB" id="VectorBase:LOC119161180"/>
<dbReference type="AlphaFoldDB" id="A0A9J6EXB3"/>
<comment type="caution">
    <text evidence="1">The sequence shown here is derived from an EMBL/GenBank/DDBJ whole genome shotgun (WGS) entry which is preliminary data.</text>
</comment>
<proteinExistence type="predicted"/>
<sequence>MYNQAMAYSLYQQLRVNKEAALAQAEASALLEKMKQQNMPSQQQQQHQQQQQQLYQKALLEQATKNRPTAWEHISHLLQKESPASMQAGLPTELLSLQPKLSAPEMSWLQAGLVCVNCGDPRVKFVCSCCRTQTFCSEQCQTKED</sequence>